<feature type="region of interest" description="Disordered" evidence="2">
    <location>
        <begin position="431"/>
        <end position="490"/>
    </location>
</feature>
<proteinExistence type="predicted"/>
<feature type="region of interest" description="Disordered" evidence="2">
    <location>
        <begin position="138"/>
        <end position="185"/>
    </location>
</feature>
<accession>A0A9N8VCC7</accession>
<dbReference type="PANTHER" id="PTHR22545:SF0">
    <property type="entry name" value="CENTROSOMAL PROTEIN OF 95 KDA"/>
    <property type="match status" value="1"/>
</dbReference>
<dbReference type="OrthoDB" id="545730at2759"/>
<sequence length="726" mass="83623">MEQLFGAKPSSIPKFTFPVAQLISSDLKGREALCLATLRSLLTTYKIHLTINSVLDCTPSLFIVCFEKLCGYVPDLTRKAGSQESRLRNIRIILGILAHDVLQADLSHISPEGLCNGDKESIMALIELFAALQKIPEDQRKKNRKNSSKDTKAQHMELNDKENIGLKNRDISVPSDSTPSEDDIVSINSTSTHKMDFGHRIQADRYQPLIENKQRLKMKFDFGSFSKSSDTPKDRLSGTGNRTASENSSKSHVIQNNYNKRNPDGQNLQTGMQENLQISISNISSMELNELSFDRLQKCRDKHGVPHQRHAQSQNYKNTRQQSETESSSASQNPRKRVADPFKLSTETSKRIKTKLSRDSFERSSIPQNLRINPTDTPFTRALKERRARLIRENDMLASEGKQRSIYLSRKISEASKRLVNIKYGISLEKRKDDSSKRGKYDQRTFASRKKAGIPSASSDATDDNLSERNYHGSEFSAGSSNRFEEDTQPDTEGALPLLARYIEHEIPGSKFPERFNNRIWKHELERSKKSIEKERWQEVVNKGKENKIQRDHEARAIKVLEKNFESERRLAKEKEDADALRAHQYACKEQQRQTAKLRKKQQEVEIDLLTDLYKDCYKNQSSSLQQTTRDNLRLNENKENQGKEGVNSFMKEQILMLEAQLKELKNNQHIADKAQTQALRQLEREQKRELYNKIDNLRERLKGAYEKNFVCLEDEAKRIREGFRV</sequence>
<dbReference type="GO" id="GO:0000922">
    <property type="term" value="C:spindle pole"/>
    <property type="evidence" value="ECO:0007669"/>
    <property type="project" value="InterPro"/>
</dbReference>
<feature type="domain" description="DUF5745" evidence="3">
    <location>
        <begin position="74"/>
        <end position="132"/>
    </location>
</feature>
<dbReference type="EMBL" id="CAJVPS010000056">
    <property type="protein sequence ID" value="CAG8446227.1"/>
    <property type="molecule type" value="Genomic_DNA"/>
</dbReference>
<feature type="region of interest" description="Disordered" evidence="2">
    <location>
        <begin position="223"/>
        <end position="269"/>
    </location>
</feature>
<evidence type="ECO:0000256" key="1">
    <source>
        <dbReference type="SAM" id="Coils"/>
    </source>
</evidence>
<evidence type="ECO:0000256" key="2">
    <source>
        <dbReference type="SAM" id="MobiDB-lite"/>
    </source>
</evidence>
<feature type="compositionally biased region" description="Polar residues" evidence="2">
    <location>
        <begin position="363"/>
        <end position="376"/>
    </location>
</feature>
<feature type="compositionally biased region" description="Basic and acidic residues" evidence="2">
    <location>
        <begin position="147"/>
        <end position="170"/>
    </location>
</feature>
<dbReference type="PANTHER" id="PTHR22545">
    <property type="entry name" value="CENTROSOMAL PROTEIN OF 95 KDA"/>
    <property type="match status" value="1"/>
</dbReference>
<feature type="compositionally biased region" description="Basic and acidic residues" evidence="2">
    <location>
        <begin position="431"/>
        <end position="443"/>
    </location>
</feature>
<comment type="caution">
    <text evidence="4">The sequence shown here is derived from an EMBL/GenBank/DDBJ whole genome shotgun (WGS) entry which is preliminary data.</text>
</comment>
<dbReference type="Proteomes" id="UP000789508">
    <property type="component" value="Unassembled WGS sequence"/>
</dbReference>
<evidence type="ECO:0000259" key="3">
    <source>
        <dbReference type="Pfam" id="PF19016"/>
    </source>
</evidence>
<feature type="compositionally biased region" description="Low complexity" evidence="2">
    <location>
        <begin position="321"/>
        <end position="332"/>
    </location>
</feature>
<keyword evidence="1" id="KW-0175">Coiled coil</keyword>
<organism evidence="4 5">
    <name type="scientific">Ambispora leptoticha</name>
    <dbReference type="NCBI Taxonomy" id="144679"/>
    <lineage>
        <taxon>Eukaryota</taxon>
        <taxon>Fungi</taxon>
        <taxon>Fungi incertae sedis</taxon>
        <taxon>Mucoromycota</taxon>
        <taxon>Glomeromycotina</taxon>
        <taxon>Glomeromycetes</taxon>
        <taxon>Archaeosporales</taxon>
        <taxon>Ambisporaceae</taxon>
        <taxon>Ambispora</taxon>
    </lineage>
</organism>
<protein>
    <submittedName>
        <fullName evidence="4">1759_t:CDS:1</fullName>
    </submittedName>
</protein>
<dbReference type="InterPro" id="IPR026619">
    <property type="entry name" value="CEP95"/>
</dbReference>
<feature type="compositionally biased region" description="Polar residues" evidence="2">
    <location>
        <begin position="311"/>
        <end position="320"/>
    </location>
</feature>
<evidence type="ECO:0000313" key="5">
    <source>
        <dbReference type="Proteomes" id="UP000789508"/>
    </source>
</evidence>
<gene>
    <name evidence="4" type="ORF">ALEPTO_LOCUS701</name>
</gene>
<dbReference type="InterPro" id="IPR044039">
    <property type="entry name" value="DUF5745"/>
</dbReference>
<feature type="region of interest" description="Disordered" evidence="2">
    <location>
        <begin position="301"/>
        <end position="376"/>
    </location>
</feature>
<dbReference type="Pfam" id="PF19016">
    <property type="entry name" value="DUF5745"/>
    <property type="match status" value="1"/>
</dbReference>
<reference evidence="4" key="1">
    <citation type="submission" date="2021-06" db="EMBL/GenBank/DDBJ databases">
        <authorList>
            <person name="Kallberg Y."/>
            <person name="Tangrot J."/>
            <person name="Rosling A."/>
        </authorList>
    </citation>
    <scope>NUCLEOTIDE SEQUENCE</scope>
    <source>
        <strain evidence="4">FL130A</strain>
    </source>
</reference>
<feature type="compositionally biased region" description="Polar residues" evidence="2">
    <location>
        <begin position="238"/>
        <end position="269"/>
    </location>
</feature>
<keyword evidence="5" id="KW-1185">Reference proteome</keyword>
<name>A0A9N8VCC7_9GLOM</name>
<feature type="coiled-coil region" evidence="1">
    <location>
        <begin position="558"/>
        <end position="708"/>
    </location>
</feature>
<dbReference type="AlphaFoldDB" id="A0A9N8VCC7"/>
<evidence type="ECO:0000313" key="4">
    <source>
        <dbReference type="EMBL" id="CAG8446227.1"/>
    </source>
</evidence>